<name>A0A0F5HUD2_BACTR</name>
<evidence type="ECO:0000313" key="2">
    <source>
        <dbReference type="Proteomes" id="UP000031563"/>
    </source>
</evidence>
<dbReference type="AlphaFoldDB" id="A0A0F5HUD2"/>
<dbReference type="Proteomes" id="UP000031563">
    <property type="component" value="Unassembled WGS sequence"/>
</dbReference>
<sequence length="110" mass="13223">MNTSGMLRGYLAKVLDHENYFYHVMNCMEVQFHDWEHETMLLFDWGHTKEIHATFIIDEHIYSLAINKEIVAALQRKNPYALDRYIWEHLIEQGFELKESNYILLAFSEL</sequence>
<organism evidence="1 2">
    <name type="scientific">Bacillus thermotolerans</name>
    <name type="common">Quasibacillus thermotolerans</name>
    <dbReference type="NCBI Taxonomy" id="1221996"/>
    <lineage>
        <taxon>Bacteria</taxon>
        <taxon>Bacillati</taxon>
        <taxon>Bacillota</taxon>
        <taxon>Bacilli</taxon>
        <taxon>Bacillales</taxon>
        <taxon>Bacillaceae</taxon>
        <taxon>Bacillus</taxon>
    </lineage>
</organism>
<proteinExistence type="predicted"/>
<gene>
    <name evidence="1" type="ORF">QY95_02932</name>
</gene>
<dbReference type="EMBL" id="JWIR02000058">
    <property type="protein sequence ID" value="KKB36858.1"/>
    <property type="molecule type" value="Genomic_DNA"/>
</dbReference>
<dbReference type="RefSeq" id="WP_039234637.1">
    <property type="nucleotide sequence ID" value="NZ_JWIR02000058.1"/>
</dbReference>
<dbReference type="OrthoDB" id="8480699at2"/>
<evidence type="ECO:0000313" key="1">
    <source>
        <dbReference type="EMBL" id="KKB36858.1"/>
    </source>
</evidence>
<keyword evidence="2" id="KW-1185">Reference proteome</keyword>
<accession>A0A0F5HN99</accession>
<comment type="caution">
    <text evidence="1">The sequence shown here is derived from an EMBL/GenBank/DDBJ whole genome shotgun (WGS) entry which is preliminary data.</text>
</comment>
<protein>
    <submittedName>
        <fullName evidence="1">Uncharacterized protein</fullName>
    </submittedName>
</protein>
<dbReference type="STRING" id="1221996.QY95_02932"/>
<reference evidence="1" key="1">
    <citation type="submission" date="2015-02" db="EMBL/GenBank/DDBJ databases">
        <title>Genome Assembly of Bacillaceae bacterium MTCC 8252.</title>
        <authorList>
            <person name="Verma A."/>
            <person name="Khatri I."/>
            <person name="Mual P."/>
            <person name="Subramanian S."/>
            <person name="Krishnamurthi S."/>
        </authorList>
    </citation>
    <scope>NUCLEOTIDE SEQUENCE [LARGE SCALE GENOMIC DNA]</scope>
    <source>
        <strain evidence="1">MTCC 8252</strain>
    </source>
</reference>
<accession>A0A0F5HUD2</accession>